<sequence length="162" mass="17783">MAEARFPEHTGAVRTLFQEYADSLGVDLSFQDFKVELDTLPGKYAAPHGRVLLAHDGPTVLGCVAVRPLQDSICEMKRLYVRPAGRGLGLGRQLASRICSVAGEAGYTHIRLDTLTGMTAARSLYRSLGFRPIPPYYRNPLPDAQFLELDLRTAELPEPQAG</sequence>
<gene>
    <name evidence="2" type="ORF">GU90_10385</name>
</gene>
<evidence type="ECO:0000259" key="1">
    <source>
        <dbReference type="PROSITE" id="PS51186"/>
    </source>
</evidence>
<dbReference type="Pfam" id="PF00583">
    <property type="entry name" value="Acetyltransf_1"/>
    <property type="match status" value="1"/>
</dbReference>
<dbReference type="PANTHER" id="PTHR43305">
    <property type="entry name" value="FAMILY N-ACETYLTRANSFERASE, PUTATIVE (AFU_ORTHOLOGUE AFUA_2G01380)-RELATED"/>
    <property type="match status" value="1"/>
</dbReference>
<comment type="caution">
    <text evidence="2">The sequence shown here is derived from an EMBL/GenBank/DDBJ whole genome shotgun (WGS) entry which is preliminary data.</text>
</comment>
<protein>
    <recommendedName>
        <fullName evidence="1">N-acetyltransferase domain-containing protein</fullName>
    </recommendedName>
</protein>
<dbReference type="STRING" id="28042.GU90_10385"/>
<dbReference type="AlphaFoldDB" id="A0A073AYU6"/>
<reference evidence="2 3" key="1">
    <citation type="submission" date="2014-06" db="EMBL/GenBank/DDBJ databases">
        <title>Saccharopolyspora rectivirgula DSM-43113 Genome sequencing.</title>
        <authorList>
            <person name="Barrera C."/>
            <person name="Millon L."/>
            <person name="Rognon B."/>
            <person name="Zaugg C."/>
            <person name="Monod M."/>
        </authorList>
    </citation>
    <scope>NUCLEOTIDE SEQUENCE [LARGE SCALE GENOMIC DNA]</scope>
    <source>
        <strain evidence="2 3">DSM 43113</strain>
    </source>
</reference>
<dbReference type="InterPro" id="IPR052777">
    <property type="entry name" value="Acetyltransferase_Enz"/>
</dbReference>
<feature type="domain" description="N-acetyltransferase" evidence="1">
    <location>
        <begin position="11"/>
        <end position="152"/>
    </location>
</feature>
<accession>A0A073AYU6</accession>
<dbReference type="CDD" id="cd04301">
    <property type="entry name" value="NAT_SF"/>
    <property type="match status" value="1"/>
</dbReference>
<organism evidence="2 3">
    <name type="scientific">Saccharopolyspora rectivirgula</name>
    <dbReference type="NCBI Taxonomy" id="28042"/>
    <lineage>
        <taxon>Bacteria</taxon>
        <taxon>Bacillati</taxon>
        <taxon>Actinomycetota</taxon>
        <taxon>Actinomycetes</taxon>
        <taxon>Pseudonocardiales</taxon>
        <taxon>Pseudonocardiaceae</taxon>
        <taxon>Saccharopolyspora</taxon>
    </lineage>
</organism>
<dbReference type="eggNOG" id="COG0456">
    <property type="taxonomic scope" value="Bacteria"/>
</dbReference>
<dbReference type="InterPro" id="IPR016181">
    <property type="entry name" value="Acyl_CoA_acyltransferase"/>
</dbReference>
<keyword evidence="3" id="KW-1185">Reference proteome</keyword>
<dbReference type="PROSITE" id="PS51186">
    <property type="entry name" value="GNAT"/>
    <property type="match status" value="1"/>
</dbReference>
<evidence type="ECO:0000313" key="3">
    <source>
        <dbReference type="Proteomes" id="UP000031419"/>
    </source>
</evidence>
<dbReference type="Proteomes" id="UP000031419">
    <property type="component" value="Unassembled WGS sequence"/>
</dbReference>
<dbReference type="InterPro" id="IPR000182">
    <property type="entry name" value="GNAT_dom"/>
</dbReference>
<evidence type="ECO:0000313" key="2">
    <source>
        <dbReference type="EMBL" id="KEI44560.1"/>
    </source>
</evidence>
<dbReference type="SUPFAM" id="SSF55729">
    <property type="entry name" value="Acyl-CoA N-acyltransferases (Nat)"/>
    <property type="match status" value="1"/>
</dbReference>
<dbReference type="PANTHER" id="PTHR43305:SF1">
    <property type="entry name" value="FAMILY N-ACETYLTRANSFERASE, PUTATIVE (AFU_ORTHOLOGUE AFUA_2G01380)-RELATED"/>
    <property type="match status" value="1"/>
</dbReference>
<proteinExistence type="predicted"/>
<name>A0A073AYU6_9PSEU</name>
<dbReference type="Gene3D" id="3.40.630.30">
    <property type="match status" value="1"/>
</dbReference>
<dbReference type="EMBL" id="JNVU01000025">
    <property type="protein sequence ID" value="KEI44560.1"/>
    <property type="molecule type" value="Genomic_DNA"/>
</dbReference>
<dbReference type="GO" id="GO:0016747">
    <property type="term" value="F:acyltransferase activity, transferring groups other than amino-acyl groups"/>
    <property type="evidence" value="ECO:0007669"/>
    <property type="project" value="InterPro"/>
</dbReference>